<accession>A0A6A6SSV8</accession>
<evidence type="ECO:0000313" key="3">
    <source>
        <dbReference type="EMBL" id="KAF2649254.1"/>
    </source>
</evidence>
<dbReference type="InterPro" id="IPR050282">
    <property type="entry name" value="Cycloisomerase_2"/>
</dbReference>
<dbReference type="OrthoDB" id="1715191at2759"/>
<evidence type="ECO:0008006" key="5">
    <source>
        <dbReference type="Google" id="ProtNLM"/>
    </source>
</evidence>
<dbReference type="PANTHER" id="PTHR30344">
    <property type="entry name" value="6-PHOSPHOGLUCONOLACTONASE-RELATED"/>
    <property type="match status" value="1"/>
</dbReference>
<dbReference type="EMBL" id="MU004500">
    <property type="protein sequence ID" value="KAF2649254.1"/>
    <property type="molecule type" value="Genomic_DNA"/>
</dbReference>
<dbReference type="Proteomes" id="UP000799324">
    <property type="component" value="Unassembled WGS sequence"/>
</dbReference>
<dbReference type="AlphaFoldDB" id="A0A6A6SSV8"/>
<dbReference type="InterPro" id="IPR011044">
    <property type="entry name" value="Quino_amine_DH_bsu"/>
</dbReference>
<dbReference type="PANTHER" id="PTHR30344:SF4">
    <property type="entry name" value="CYCLASE, PUTATIVE (AFU_ORTHOLOGUE AFUA_6G11580)-RELATED"/>
    <property type="match status" value="1"/>
</dbReference>
<evidence type="ECO:0000256" key="1">
    <source>
        <dbReference type="ARBA" id="ARBA00005564"/>
    </source>
</evidence>
<proteinExistence type="inferred from homology"/>
<dbReference type="SUPFAM" id="SSF50969">
    <property type="entry name" value="YVTN repeat-like/Quinoprotein amine dehydrogenase"/>
    <property type="match status" value="1"/>
</dbReference>
<sequence length="378" mass="40338">MLSLLLLCIFTRWAHAALHHLFVGTVNGGSLYVLELDDAAKSLTVLKNLTAAGASPSIAFDQSNKYLFGSRPSDGTVSRYLIGPDHTLQLEGTGEIPASCNTTSFQSIKITSGTQSPYAIYGVASTGTCSTVFSMSITGFRTLKSKEIAGDVHSFAWSPNGEHLHALDSTANSILNYYISGDPDLQSLQATDIVTNATNVRQIITHPVGHRMYVVTQNSNELIDIPLRVDELLEKNTTQTRAYVLPKSYVSDAWVTTSLAISASNATLWTLSQSKAPDNTFIVSVFRLDPVTGAVLKPVARSSFRNNIGDGTKATSLLTPGPTIADGTDLVSFTTYPGAMTAVMGLVHKADGTWGISAYGRAMLAEDEGCCGEGAWVD</sequence>
<dbReference type="InterPro" id="IPR019405">
    <property type="entry name" value="Lactonase_7-beta_prop"/>
</dbReference>
<organism evidence="3 4">
    <name type="scientific">Lophiostoma macrostomum CBS 122681</name>
    <dbReference type="NCBI Taxonomy" id="1314788"/>
    <lineage>
        <taxon>Eukaryota</taxon>
        <taxon>Fungi</taxon>
        <taxon>Dikarya</taxon>
        <taxon>Ascomycota</taxon>
        <taxon>Pezizomycotina</taxon>
        <taxon>Dothideomycetes</taxon>
        <taxon>Pleosporomycetidae</taxon>
        <taxon>Pleosporales</taxon>
        <taxon>Lophiostomataceae</taxon>
        <taxon>Lophiostoma</taxon>
    </lineage>
</organism>
<evidence type="ECO:0000256" key="2">
    <source>
        <dbReference type="SAM" id="SignalP"/>
    </source>
</evidence>
<dbReference type="InterPro" id="IPR015943">
    <property type="entry name" value="WD40/YVTN_repeat-like_dom_sf"/>
</dbReference>
<gene>
    <name evidence="3" type="ORF">K491DRAFT_211408</name>
</gene>
<feature type="signal peptide" evidence="2">
    <location>
        <begin position="1"/>
        <end position="16"/>
    </location>
</feature>
<comment type="similarity">
    <text evidence="1">Belongs to the cycloisomerase 2 family.</text>
</comment>
<evidence type="ECO:0000313" key="4">
    <source>
        <dbReference type="Proteomes" id="UP000799324"/>
    </source>
</evidence>
<dbReference type="Pfam" id="PF10282">
    <property type="entry name" value="Lactonase"/>
    <property type="match status" value="1"/>
</dbReference>
<protein>
    <recommendedName>
        <fullName evidence="5">Isomerase YbhE</fullName>
    </recommendedName>
</protein>
<dbReference type="GO" id="GO:0017057">
    <property type="term" value="F:6-phosphogluconolactonase activity"/>
    <property type="evidence" value="ECO:0007669"/>
    <property type="project" value="TreeGrafter"/>
</dbReference>
<keyword evidence="2" id="KW-0732">Signal</keyword>
<dbReference type="Gene3D" id="2.130.10.10">
    <property type="entry name" value="YVTN repeat-like/Quinoprotein amine dehydrogenase"/>
    <property type="match status" value="1"/>
</dbReference>
<name>A0A6A6SSV8_9PLEO</name>
<feature type="chain" id="PRO_5025429515" description="Isomerase YbhE" evidence="2">
    <location>
        <begin position="17"/>
        <end position="378"/>
    </location>
</feature>
<keyword evidence="4" id="KW-1185">Reference proteome</keyword>
<reference evidence="3" key="1">
    <citation type="journal article" date="2020" name="Stud. Mycol.">
        <title>101 Dothideomycetes genomes: a test case for predicting lifestyles and emergence of pathogens.</title>
        <authorList>
            <person name="Haridas S."/>
            <person name="Albert R."/>
            <person name="Binder M."/>
            <person name="Bloem J."/>
            <person name="Labutti K."/>
            <person name="Salamov A."/>
            <person name="Andreopoulos B."/>
            <person name="Baker S."/>
            <person name="Barry K."/>
            <person name="Bills G."/>
            <person name="Bluhm B."/>
            <person name="Cannon C."/>
            <person name="Castanera R."/>
            <person name="Culley D."/>
            <person name="Daum C."/>
            <person name="Ezra D."/>
            <person name="Gonzalez J."/>
            <person name="Henrissat B."/>
            <person name="Kuo A."/>
            <person name="Liang C."/>
            <person name="Lipzen A."/>
            <person name="Lutzoni F."/>
            <person name="Magnuson J."/>
            <person name="Mondo S."/>
            <person name="Nolan M."/>
            <person name="Ohm R."/>
            <person name="Pangilinan J."/>
            <person name="Park H.-J."/>
            <person name="Ramirez L."/>
            <person name="Alfaro M."/>
            <person name="Sun H."/>
            <person name="Tritt A."/>
            <person name="Yoshinaga Y."/>
            <person name="Zwiers L.-H."/>
            <person name="Turgeon B."/>
            <person name="Goodwin S."/>
            <person name="Spatafora J."/>
            <person name="Crous P."/>
            <person name="Grigoriev I."/>
        </authorList>
    </citation>
    <scope>NUCLEOTIDE SEQUENCE</scope>
    <source>
        <strain evidence="3">CBS 122681</strain>
    </source>
</reference>